<sequence length="332" mass="33710">MNTAMRLSAYGAAVVLLGAGAYGTGSAVDAPTTHLQPTAQSGPAGHGGSHSGAVAEVGAPEPGGPASNTTQPAGLASTEAGYTFVPATTTLTPGKPTELAFRITGPDSKPVTAFDVEHEKRMHLILVRSDTADFQHLHPVMSADGTWRVPVTLGGGGTYRAFADFTPSGGEATTLRTDLFAPGAFTPVAPEPNRIATAPGGYQVWLEGDLKPGQAGELTLSVARNGRPVTDLQPYLGAYGHLVALRGGDLGYLHVHPEGTPGDGATTAGPQIRFAAEVPSAGTYRLFLDFQHGSQVRTVQFTVPTTGAVAAAAPVASAPSAEAGHAHGEGGH</sequence>
<dbReference type="Proteomes" id="UP000291591">
    <property type="component" value="Unassembled WGS sequence"/>
</dbReference>
<keyword evidence="2" id="KW-0732">Signal</keyword>
<dbReference type="OrthoDB" id="128043at2"/>
<comment type="caution">
    <text evidence="3">The sequence shown here is derived from an EMBL/GenBank/DDBJ whole genome shotgun (WGS) entry which is preliminary data.</text>
</comment>
<gene>
    <name evidence="3" type="ORF">EV383_2540</name>
</gene>
<evidence type="ECO:0000256" key="2">
    <source>
        <dbReference type="SAM" id="SignalP"/>
    </source>
</evidence>
<accession>A0A4Q7UZF5</accession>
<dbReference type="AlphaFoldDB" id="A0A4Q7UZF5"/>
<protein>
    <recommendedName>
        <fullName evidence="5">Secreted protein</fullName>
    </recommendedName>
</protein>
<feature type="region of interest" description="Disordered" evidence="1">
    <location>
        <begin position="32"/>
        <end position="74"/>
    </location>
</feature>
<evidence type="ECO:0008006" key="5">
    <source>
        <dbReference type="Google" id="ProtNLM"/>
    </source>
</evidence>
<dbReference type="RefSeq" id="WP_130290085.1">
    <property type="nucleotide sequence ID" value="NZ_SHKL01000001.1"/>
</dbReference>
<feature type="chain" id="PRO_5020235519" description="Secreted protein" evidence="2">
    <location>
        <begin position="28"/>
        <end position="332"/>
    </location>
</feature>
<keyword evidence="4" id="KW-1185">Reference proteome</keyword>
<feature type="signal peptide" evidence="2">
    <location>
        <begin position="1"/>
        <end position="27"/>
    </location>
</feature>
<evidence type="ECO:0000256" key="1">
    <source>
        <dbReference type="SAM" id="MobiDB-lite"/>
    </source>
</evidence>
<proteinExistence type="predicted"/>
<dbReference type="EMBL" id="SHKL01000001">
    <property type="protein sequence ID" value="RZT85663.1"/>
    <property type="molecule type" value="Genomic_DNA"/>
</dbReference>
<organism evidence="3 4">
    <name type="scientific">Pseudonocardia sediminis</name>
    <dbReference type="NCBI Taxonomy" id="1397368"/>
    <lineage>
        <taxon>Bacteria</taxon>
        <taxon>Bacillati</taxon>
        <taxon>Actinomycetota</taxon>
        <taxon>Actinomycetes</taxon>
        <taxon>Pseudonocardiales</taxon>
        <taxon>Pseudonocardiaceae</taxon>
        <taxon>Pseudonocardia</taxon>
    </lineage>
</organism>
<reference evidence="3 4" key="1">
    <citation type="submission" date="2019-02" db="EMBL/GenBank/DDBJ databases">
        <title>Sequencing the genomes of 1000 actinobacteria strains.</title>
        <authorList>
            <person name="Klenk H.-P."/>
        </authorList>
    </citation>
    <scope>NUCLEOTIDE SEQUENCE [LARGE SCALE GENOMIC DNA]</scope>
    <source>
        <strain evidence="3 4">DSM 45779</strain>
    </source>
</reference>
<evidence type="ECO:0000313" key="4">
    <source>
        <dbReference type="Proteomes" id="UP000291591"/>
    </source>
</evidence>
<evidence type="ECO:0000313" key="3">
    <source>
        <dbReference type="EMBL" id="RZT85663.1"/>
    </source>
</evidence>
<name>A0A4Q7UZF5_PSEST</name>